<name>A0A6J6L7W3_9ZZZZ</name>
<protein>
    <submittedName>
        <fullName evidence="3">Unannotated protein</fullName>
    </submittedName>
</protein>
<dbReference type="EMBL" id="CAEZWE010000045">
    <property type="protein sequence ID" value="CAB4656684.1"/>
    <property type="molecule type" value="Genomic_DNA"/>
</dbReference>
<evidence type="ECO:0000313" key="3">
    <source>
        <dbReference type="EMBL" id="CAB4656684.1"/>
    </source>
</evidence>
<feature type="transmembrane region" description="Helical" evidence="1">
    <location>
        <begin position="80"/>
        <end position="101"/>
    </location>
</feature>
<sequence>MISPTIDSIRIFLHVLAVAVWVGGQIVLAGIVPALRKSAPQTMPVVAQSFARIAWPAMVVVVFTGMWGLGSISVSDQSSAYLATFGIKMLLVGLAIVATIVHSAGTSKASKAIGGAVGLLTSLLAAYAGILMSHVG</sequence>
<keyword evidence="1" id="KW-1133">Transmembrane helix</keyword>
<evidence type="ECO:0000313" key="2">
    <source>
        <dbReference type="EMBL" id="CAB4576430.1"/>
    </source>
</evidence>
<dbReference type="AlphaFoldDB" id="A0A6J6L7W3"/>
<keyword evidence="1" id="KW-0812">Transmembrane</keyword>
<feature type="transmembrane region" description="Helical" evidence="1">
    <location>
        <begin position="53"/>
        <end position="74"/>
    </location>
</feature>
<gene>
    <name evidence="2" type="ORF">UFOPK1704_00733</name>
    <name evidence="3" type="ORF">UFOPK2169_01121</name>
</gene>
<dbReference type="EMBL" id="CAEZTQ010000139">
    <property type="protein sequence ID" value="CAB4576430.1"/>
    <property type="molecule type" value="Genomic_DNA"/>
</dbReference>
<keyword evidence="1" id="KW-0472">Membrane</keyword>
<feature type="transmembrane region" description="Helical" evidence="1">
    <location>
        <begin position="113"/>
        <end position="135"/>
    </location>
</feature>
<feature type="transmembrane region" description="Helical" evidence="1">
    <location>
        <begin position="12"/>
        <end position="32"/>
    </location>
</feature>
<organism evidence="3">
    <name type="scientific">freshwater metagenome</name>
    <dbReference type="NCBI Taxonomy" id="449393"/>
    <lineage>
        <taxon>unclassified sequences</taxon>
        <taxon>metagenomes</taxon>
        <taxon>ecological metagenomes</taxon>
    </lineage>
</organism>
<proteinExistence type="predicted"/>
<accession>A0A6J6L7W3</accession>
<reference evidence="3" key="1">
    <citation type="submission" date="2020-05" db="EMBL/GenBank/DDBJ databases">
        <authorList>
            <person name="Chiriac C."/>
            <person name="Salcher M."/>
            <person name="Ghai R."/>
            <person name="Kavagutti S V."/>
        </authorList>
    </citation>
    <scope>NUCLEOTIDE SEQUENCE</scope>
</reference>
<evidence type="ECO:0000256" key="1">
    <source>
        <dbReference type="SAM" id="Phobius"/>
    </source>
</evidence>